<evidence type="ECO:0000313" key="1">
    <source>
        <dbReference type="EMBL" id="GKX64768.1"/>
    </source>
</evidence>
<protein>
    <submittedName>
        <fullName evidence="1">Exported protein</fullName>
    </submittedName>
</protein>
<organism evidence="1 2">
    <name type="scientific">Inconstantimicrobium mannanitabidum</name>
    <dbReference type="NCBI Taxonomy" id="1604901"/>
    <lineage>
        <taxon>Bacteria</taxon>
        <taxon>Bacillati</taxon>
        <taxon>Bacillota</taxon>
        <taxon>Clostridia</taxon>
        <taxon>Eubacteriales</taxon>
        <taxon>Clostridiaceae</taxon>
        <taxon>Inconstantimicrobium</taxon>
    </lineage>
</organism>
<sequence>MLFYIIFIVFIIFMLSLYFTSNYLLSLVTSRKLHNEEESLKKLANKKILNMNLLKSLDKEDIFITSKDSLNLHGVLVKNSQKTDKFIILIHGVSIGYVGSLKYIESFYNRGFNILIISQRRHGKSEGKYSTYGYYEKYDLDCWVEYLINRFGKQIYLGMHGESMGAGTVLQYPALNKYVKFIIADCGYSDMITLIKFEIKHDFPKYLHAFLLLVLKLSRIRALYKAKFDFSKVSPIKVVEKTELPILFIHGKEDYFVPWHMSVDMYEKKLHGYRQLLLVDKAEHANSIEVNKKLYEEAIDTFFKEIQCKE</sequence>
<comment type="caution">
    <text evidence="1">The sequence shown here is derived from an EMBL/GenBank/DDBJ whole genome shotgun (WGS) entry which is preliminary data.</text>
</comment>
<dbReference type="EMBL" id="BROD01000001">
    <property type="protein sequence ID" value="GKX64768.1"/>
    <property type="molecule type" value="Genomic_DNA"/>
</dbReference>
<name>A0ACB5R6Y0_9CLOT</name>
<dbReference type="Proteomes" id="UP001058074">
    <property type="component" value="Unassembled WGS sequence"/>
</dbReference>
<reference evidence="1" key="1">
    <citation type="journal article" date="2025" name="Int. J. Syst. Evol. Microbiol.">
        <title>Inconstantimicrobium mannanitabidum sp. nov., a novel member of the family Clostridiaceae isolated from anoxic soil under the treatment of reductive soil disinfestation.</title>
        <authorList>
            <person name="Ueki A."/>
            <person name="Tonouchi A."/>
            <person name="Honma S."/>
            <person name="Kaku N."/>
            <person name="Ueki K."/>
        </authorList>
    </citation>
    <scope>NUCLEOTIDE SEQUENCE</scope>
    <source>
        <strain evidence="1">TW13</strain>
    </source>
</reference>
<proteinExistence type="predicted"/>
<evidence type="ECO:0000313" key="2">
    <source>
        <dbReference type="Proteomes" id="UP001058074"/>
    </source>
</evidence>
<keyword evidence="2" id="KW-1185">Reference proteome</keyword>
<accession>A0ACB5R6Y0</accession>
<gene>
    <name evidence="1" type="ORF">rsdtw13_00260</name>
</gene>